<evidence type="ECO:0008006" key="9">
    <source>
        <dbReference type="Google" id="ProtNLM"/>
    </source>
</evidence>
<reference evidence="7" key="1">
    <citation type="submission" date="2024-06" db="EMBL/GenBank/DDBJ databases">
        <authorList>
            <person name="Liu X."/>
            <person name="Lenzi L."/>
            <person name="Haldenby T S."/>
            <person name="Uol C."/>
        </authorList>
    </citation>
    <scope>NUCLEOTIDE SEQUENCE</scope>
</reference>
<evidence type="ECO:0000313" key="7">
    <source>
        <dbReference type="EMBL" id="CAL5139533.1"/>
    </source>
</evidence>
<dbReference type="InterPro" id="IPR026050">
    <property type="entry name" value="C1GALT1/C1GALT1_chp1"/>
</dbReference>
<comment type="similarity">
    <text evidence="2">Belongs to the glycosyltransferase 31 family. Beta3-Gal-T subfamily.</text>
</comment>
<evidence type="ECO:0000256" key="2">
    <source>
        <dbReference type="ARBA" id="ARBA00006462"/>
    </source>
</evidence>
<evidence type="ECO:0000256" key="5">
    <source>
        <dbReference type="ARBA" id="ARBA00022989"/>
    </source>
</evidence>
<proteinExistence type="inferred from homology"/>
<dbReference type="Gene3D" id="3.90.550.50">
    <property type="match status" value="1"/>
</dbReference>
<dbReference type="PANTHER" id="PTHR23033:SF14">
    <property type="entry name" value="GLYCOPROTEIN-N-ACETYLGALACTOSAMINE 3-BETA-GALACTOSYLTRANSFERASE 1-RELATED"/>
    <property type="match status" value="1"/>
</dbReference>
<dbReference type="AlphaFoldDB" id="A0AAV2TSY9"/>
<comment type="subcellular location">
    <subcellularLocation>
        <location evidence="1">Membrane</location>
        <topology evidence="1">Single-pass type II membrane protein</topology>
    </subcellularLocation>
</comment>
<keyword evidence="4" id="KW-0735">Signal-anchor</keyword>
<dbReference type="GO" id="GO:0016020">
    <property type="term" value="C:membrane"/>
    <property type="evidence" value="ECO:0007669"/>
    <property type="project" value="UniProtKB-SubCell"/>
</dbReference>
<accession>A0AAV2TSY9</accession>
<protein>
    <recommendedName>
        <fullName evidence="9">Glycoprotein-N-acetylgalactosamine 3-beta-galactosyltransferase 1</fullName>
    </recommendedName>
</protein>
<dbReference type="Proteomes" id="UP001497525">
    <property type="component" value="Unassembled WGS sequence"/>
</dbReference>
<evidence type="ECO:0000256" key="4">
    <source>
        <dbReference type="ARBA" id="ARBA00022968"/>
    </source>
</evidence>
<keyword evidence="5" id="KW-1133">Transmembrane helix</keyword>
<evidence type="ECO:0000313" key="8">
    <source>
        <dbReference type="Proteomes" id="UP001497525"/>
    </source>
</evidence>
<keyword evidence="6" id="KW-0472">Membrane</keyword>
<name>A0AAV2TSY9_CALDB</name>
<evidence type="ECO:0000256" key="3">
    <source>
        <dbReference type="ARBA" id="ARBA00022692"/>
    </source>
</evidence>
<dbReference type="PANTHER" id="PTHR23033">
    <property type="entry name" value="BETA1,3-GALACTOSYLTRANSFERASE"/>
    <property type="match status" value="1"/>
</dbReference>
<evidence type="ECO:0000256" key="6">
    <source>
        <dbReference type="ARBA" id="ARBA00023136"/>
    </source>
</evidence>
<comment type="caution">
    <text evidence="7">The sequence shown here is derived from an EMBL/GenBank/DDBJ whole genome shotgun (WGS) entry which is preliminary data.</text>
</comment>
<gene>
    <name evidence="7" type="ORF">CDAUBV1_LOCUS14658</name>
</gene>
<dbReference type="EMBL" id="CAXLJL010000612">
    <property type="protein sequence ID" value="CAL5139533.1"/>
    <property type="molecule type" value="Genomic_DNA"/>
</dbReference>
<sequence length="128" mass="14576">MTGYLWRAFLKAGYFSGGSGYVLSREALKRIVEEAIDKHLLCPVVDGDKEDVKMSTCGQAVGVKLNETIGLDGRPAFYPYDVGEYAEEMLRGRKTPLNPHHVSFHYMNATRMYIMEFSLYYLRPVGLR</sequence>
<evidence type="ECO:0000256" key="1">
    <source>
        <dbReference type="ARBA" id="ARBA00004606"/>
    </source>
</evidence>
<organism evidence="7 8">
    <name type="scientific">Calicophoron daubneyi</name>
    <name type="common">Rumen fluke</name>
    <name type="synonym">Paramphistomum daubneyi</name>
    <dbReference type="NCBI Taxonomy" id="300641"/>
    <lineage>
        <taxon>Eukaryota</taxon>
        <taxon>Metazoa</taxon>
        <taxon>Spiralia</taxon>
        <taxon>Lophotrochozoa</taxon>
        <taxon>Platyhelminthes</taxon>
        <taxon>Trematoda</taxon>
        <taxon>Digenea</taxon>
        <taxon>Plagiorchiida</taxon>
        <taxon>Pronocephalata</taxon>
        <taxon>Paramphistomoidea</taxon>
        <taxon>Paramphistomidae</taxon>
        <taxon>Calicophoron</taxon>
    </lineage>
</organism>
<keyword evidence="3" id="KW-0812">Transmembrane</keyword>
<dbReference type="GO" id="GO:0016263">
    <property type="term" value="F:glycoprotein-N-acetylgalactosamine 3-beta-galactosyltransferase activity"/>
    <property type="evidence" value="ECO:0007669"/>
    <property type="project" value="TreeGrafter"/>
</dbReference>